<evidence type="ECO:0000256" key="10">
    <source>
        <dbReference type="ARBA" id="ARBA00023004"/>
    </source>
</evidence>
<dbReference type="InterPro" id="IPR052168">
    <property type="entry name" value="Cytochrome_b561_oxidase"/>
</dbReference>
<dbReference type="PANTHER" id="PTHR30529:SF1">
    <property type="entry name" value="CYTOCHROME B561 HOMOLOG 2"/>
    <property type="match status" value="1"/>
</dbReference>
<keyword evidence="9 13" id="KW-1133">Transmembrane helix</keyword>
<keyword evidence="11 13" id="KW-0472">Membrane</keyword>
<evidence type="ECO:0000256" key="13">
    <source>
        <dbReference type="SAM" id="Phobius"/>
    </source>
</evidence>
<evidence type="ECO:0000256" key="11">
    <source>
        <dbReference type="ARBA" id="ARBA00023136"/>
    </source>
</evidence>
<proteinExistence type="inferred from homology"/>
<keyword evidence="4" id="KW-1003">Cell membrane</keyword>
<dbReference type="HOGENOM" id="CLU_095321_4_1_5"/>
<feature type="domain" description="Cytochrome b561 bacterial/Ni-hydrogenase" evidence="14">
    <location>
        <begin position="11"/>
        <end position="189"/>
    </location>
</feature>
<dbReference type="Pfam" id="PF01292">
    <property type="entry name" value="Ni_hydr_CYTB"/>
    <property type="match status" value="1"/>
</dbReference>
<dbReference type="SUPFAM" id="SSF81342">
    <property type="entry name" value="Transmembrane di-heme cytochromes"/>
    <property type="match status" value="1"/>
</dbReference>
<feature type="transmembrane region" description="Helical" evidence="13">
    <location>
        <begin position="12"/>
        <end position="36"/>
    </location>
</feature>
<keyword evidence="5" id="KW-0349">Heme</keyword>
<evidence type="ECO:0000259" key="14">
    <source>
        <dbReference type="Pfam" id="PF01292"/>
    </source>
</evidence>
<dbReference type="RefSeq" id="WP_012384915.1">
    <property type="nucleotide sequence ID" value="NC_010581.1"/>
</dbReference>
<evidence type="ECO:0000256" key="6">
    <source>
        <dbReference type="ARBA" id="ARBA00022692"/>
    </source>
</evidence>
<evidence type="ECO:0000256" key="9">
    <source>
        <dbReference type="ARBA" id="ARBA00022989"/>
    </source>
</evidence>
<dbReference type="GO" id="GO:0005886">
    <property type="term" value="C:plasma membrane"/>
    <property type="evidence" value="ECO:0007669"/>
    <property type="project" value="UniProtKB-SubCell"/>
</dbReference>
<evidence type="ECO:0000256" key="8">
    <source>
        <dbReference type="ARBA" id="ARBA00022982"/>
    </source>
</evidence>
<evidence type="ECO:0000313" key="16">
    <source>
        <dbReference type="Proteomes" id="UP000001695"/>
    </source>
</evidence>
<dbReference type="PANTHER" id="PTHR30529">
    <property type="entry name" value="CYTOCHROME B561"/>
    <property type="match status" value="1"/>
</dbReference>
<reference evidence="16" key="1">
    <citation type="submission" date="2008-03" db="EMBL/GenBank/DDBJ databases">
        <title>Complete sequence of chromosome of Beijerinckia indica subsp. indica ATCC 9039.</title>
        <authorList>
            <consortium name="US DOE Joint Genome Institute"/>
            <person name="Copeland A."/>
            <person name="Lucas S."/>
            <person name="Lapidus A."/>
            <person name="Glavina del Rio T."/>
            <person name="Dalin E."/>
            <person name="Tice H."/>
            <person name="Bruce D."/>
            <person name="Goodwin L."/>
            <person name="Pitluck S."/>
            <person name="LaButti K."/>
            <person name="Schmutz J."/>
            <person name="Larimer F."/>
            <person name="Land M."/>
            <person name="Hauser L."/>
            <person name="Kyrpides N."/>
            <person name="Mikhailova N."/>
            <person name="Dunfield P.F."/>
            <person name="Dedysh S.N."/>
            <person name="Liesack W."/>
            <person name="Saw J.H."/>
            <person name="Alam M."/>
            <person name="Chen Y."/>
            <person name="Murrell J.C."/>
            <person name="Richardson P."/>
        </authorList>
    </citation>
    <scope>NUCLEOTIDE SEQUENCE [LARGE SCALE GENOMIC DNA]</scope>
    <source>
        <strain evidence="16">ATCC 9039 / DSM 1715 / NCIMB 8712</strain>
    </source>
</reference>
<name>B2IEG0_BEII9</name>
<protein>
    <submittedName>
        <fullName evidence="15">Cytochrome B561</fullName>
    </submittedName>
</protein>
<keyword evidence="10" id="KW-0408">Iron</keyword>
<keyword evidence="8" id="KW-0249">Electron transport</keyword>
<dbReference type="Gene3D" id="1.20.950.20">
    <property type="entry name" value="Transmembrane di-heme cytochromes, Chain C"/>
    <property type="match status" value="1"/>
</dbReference>
<dbReference type="InterPro" id="IPR011577">
    <property type="entry name" value="Cyt_b561_bac/Ni-Hgenase"/>
</dbReference>
<dbReference type="GO" id="GO:0009055">
    <property type="term" value="F:electron transfer activity"/>
    <property type="evidence" value="ECO:0007669"/>
    <property type="project" value="InterPro"/>
</dbReference>
<evidence type="ECO:0000256" key="7">
    <source>
        <dbReference type="ARBA" id="ARBA00022723"/>
    </source>
</evidence>
<dbReference type="GO" id="GO:0022904">
    <property type="term" value="P:respiratory electron transport chain"/>
    <property type="evidence" value="ECO:0007669"/>
    <property type="project" value="InterPro"/>
</dbReference>
<keyword evidence="6 13" id="KW-0812">Transmembrane</keyword>
<evidence type="ECO:0000256" key="1">
    <source>
        <dbReference type="ARBA" id="ARBA00001970"/>
    </source>
</evidence>
<accession>B2IEG0</accession>
<keyword evidence="7" id="KW-0479">Metal-binding</keyword>
<evidence type="ECO:0000256" key="5">
    <source>
        <dbReference type="ARBA" id="ARBA00022617"/>
    </source>
</evidence>
<evidence type="ECO:0000256" key="12">
    <source>
        <dbReference type="ARBA" id="ARBA00037975"/>
    </source>
</evidence>
<evidence type="ECO:0000313" key="15">
    <source>
        <dbReference type="EMBL" id="ACB95558.1"/>
    </source>
</evidence>
<dbReference type="OrthoDB" id="1247465at2"/>
<evidence type="ECO:0000256" key="2">
    <source>
        <dbReference type="ARBA" id="ARBA00004651"/>
    </source>
</evidence>
<dbReference type="eggNOG" id="COG3038">
    <property type="taxonomic scope" value="Bacteria"/>
</dbReference>
<dbReference type="AlphaFoldDB" id="B2IEG0"/>
<gene>
    <name evidence="15" type="ordered locus">Bind_1934</name>
</gene>
<comment type="similarity">
    <text evidence="12">Belongs to the cytochrome b561 family.</text>
</comment>
<feature type="transmembrane region" description="Helical" evidence="13">
    <location>
        <begin position="56"/>
        <end position="74"/>
    </location>
</feature>
<comment type="subcellular location">
    <subcellularLocation>
        <location evidence="2">Cell membrane</location>
        <topology evidence="2">Multi-pass membrane protein</topology>
    </subcellularLocation>
</comment>
<dbReference type="KEGG" id="bid:Bind_1934"/>
<dbReference type="GO" id="GO:0046872">
    <property type="term" value="F:metal ion binding"/>
    <property type="evidence" value="ECO:0007669"/>
    <property type="project" value="UniProtKB-KW"/>
</dbReference>
<keyword evidence="3" id="KW-0813">Transport</keyword>
<evidence type="ECO:0000256" key="3">
    <source>
        <dbReference type="ARBA" id="ARBA00022448"/>
    </source>
</evidence>
<dbReference type="Proteomes" id="UP000001695">
    <property type="component" value="Chromosome"/>
</dbReference>
<comment type="cofactor">
    <cofactor evidence="1">
        <name>heme b</name>
        <dbReference type="ChEBI" id="CHEBI:60344"/>
    </cofactor>
</comment>
<reference evidence="15 16" key="2">
    <citation type="journal article" date="2010" name="J. Bacteriol.">
        <title>Complete genome sequence of Beijerinckia indica subsp. indica.</title>
        <authorList>
            <person name="Tamas I."/>
            <person name="Dedysh S.N."/>
            <person name="Liesack W."/>
            <person name="Stott M.B."/>
            <person name="Alam M."/>
            <person name="Murrell J.C."/>
            <person name="Dunfield P.F."/>
        </authorList>
    </citation>
    <scope>NUCLEOTIDE SEQUENCE [LARGE SCALE GENOMIC DNA]</scope>
    <source>
        <strain evidence="16">ATCC 9039 / DSM 1715 / NCIMB 8712</strain>
    </source>
</reference>
<sequence length="190" mass="21106">MSGLSVPDQSRYTAVAIILHWMIALGILILIVMGLVMDHVALPPLRLFQLYQLHKSIGITVLLAIVLRLLWRLTHKPPALPKSMPPFERGAAEWVHGLLYGLQLILPISGWALVSASILGIPTVLYGVLPWPHLPILSTLGDKAPAEATLKLLHHWSAWALLAIIVLHAGAALRHHFILHDRILQRMLPR</sequence>
<dbReference type="InterPro" id="IPR016174">
    <property type="entry name" value="Di-haem_cyt_TM"/>
</dbReference>
<keyword evidence="16" id="KW-1185">Reference proteome</keyword>
<feature type="transmembrane region" description="Helical" evidence="13">
    <location>
        <begin position="156"/>
        <end position="177"/>
    </location>
</feature>
<evidence type="ECO:0000256" key="4">
    <source>
        <dbReference type="ARBA" id="ARBA00022475"/>
    </source>
</evidence>
<dbReference type="STRING" id="395963.Bind_1934"/>
<dbReference type="EMBL" id="CP001016">
    <property type="protein sequence ID" value="ACB95558.1"/>
    <property type="molecule type" value="Genomic_DNA"/>
</dbReference>
<dbReference type="GO" id="GO:0020037">
    <property type="term" value="F:heme binding"/>
    <property type="evidence" value="ECO:0007669"/>
    <property type="project" value="TreeGrafter"/>
</dbReference>
<organism evidence="15 16">
    <name type="scientific">Beijerinckia indica subsp. indica (strain ATCC 9039 / DSM 1715 / NCIMB 8712)</name>
    <dbReference type="NCBI Taxonomy" id="395963"/>
    <lineage>
        <taxon>Bacteria</taxon>
        <taxon>Pseudomonadati</taxon>
        <taxon>Pseudomonadota</taxon>
        <taxon>Alphaproteobacteria</taxon>
        <taxon>Hyphomicrobiales</taxon>
        <taxon>Beijerinckiaceae</taxon>
        <taxon>Beijerinckia</taxon>
    </lineage>
</organism>